<dbReference type="AlphaFoldDB" id="A0AAV8VKN7"/>
<evidence type="ECO:0000256" key="2">
    <source>
        <dbReference type="ARBA" id="ARBA00022723"/>
    </source>
</evidence>
<protein>
    <recommendedName>
        <fullName evidence="3">DDE Tnp4 domain-containing protein</fullName>
    </recommendedName>
</protein>
<sequence>MKKLNCSSDLVEKIYKDYTKRYAFLMYISLRKYLSVLGFEGLCICLRRLAYPNRLLDLEQLFGLSAQSISRISRWVVNFINDNYSYLLRDLHNIEWLNYNRLQQYAQAIRNKGAPLNNCWGFIDGIARAICRPSVEQENYFSGHKRFHCVKYQSIMCPDGIIVHLSTAYPGRRHDAGIFRETNLHAQLEECTTFPNGQTFVLYGDQAYGIRRLLLCPYGNVNLTPEQQLFNIQMSAVRQSVECGFGKVLSEFAFLDFKKNKKLLLQDINEMYTTGTIFTNCHTCLYGSQTSHYFNMVPPQLEQYLTIM</sequence>
<dbReference type="PANTHER" id="PTHR34615">
    <property type="entry name" value="PX DOMAIN-CONTAINING PROTEIN"/>
    <property type="match status" value="1"/>
</dbReference>
<dbReference type="InterPro" id="IPR027806">
    <property type="entry name" value="HARBI1_dom"/>
</dbReference>
<keyword evidence="5" id="KW-1185">Reference proteome</keyword>
<evidence type="ECO:0000256" key="1">
    <source>
        <dbReference type="ARBA" id="ARBA00001968"/>
    </source>
</evidence>
<comment type="caution">
    <text evidence="4">The sequence shown here is derived from an EMBL/GenBank/DDBJ whole genome shotgun (WGS) entry which is preliminary data.</text>
</comment>
<proteinExistence type="predicted"/>
<evidence type="ECO:0000259" key="3">
    <source>
        <dbReference type="Pfam" id="PF13359"/>
    </source>
</evidence>
<evidence type="ECO:0000313" key="5">
    <source>
        <dbReference type="Proteomes" id="UP001159042"/>
    </source>
</evidence>
<dbReference type="GO" id="GO:0046872">
    <property type="term" value="F:metal ion binding"/>
    <property type="evidence" value="ECO:0007669"/>
    <property type="project" value="UniProtKB-KW"/>
</dbReference>
<gene>
    <name evidence="4" type="ORF">NQ315_002464</name>
</gene>
<comment type="cofactor">
    <cofactor evidence="1">
        <name>a divalent metal cation</name>
        <dbReference type="ChEBI" id="CHEBI:60240"/>
    </cofactor>
</comment>
<dbReference type="PANTHER" id="PTHR34615:SF1">
    <property type="entry name" value="PX DOMAIN-CONTAINING PROTEIN"/>
    <property type="match status" value="1"/>
</dbReference>
<organism evidence="4 5">
    <name type="scientific">Exocentrus adspersus</name>
    <dbReference type="NCBI Taxonomy" id="1586481"/>
    <lineage>
        <taxon>Eukaryota</taxon>
        <taxon>Metazoa</taxon>
        <taxon>Ecdysozoa</taxon>
        <taxon>Arthropoda</taxon>
        <taxon>Hexapoda</taxon>
        <taxon>Insecta</taxon>
        <taxon>Pterygota</taxon>
        <taxon>Neoptera</taxon>
        <taxon>Endopterygota</taxon>
        <taxon>Coleoptera</taxon>
        <taxon>Polyphaga</taxon>
        <taxon>Cucujiformia</taxon>
        <taxon>Chrysomeloidea</taxon>
        <taxon>Cerambycidae</taxon>
        <taxon>Lamiinae</taxon>
        <taxon>Acanthocinini</taxon>
        <taxon>Exocentrus</taxon>
    </lineage>
</organism>
<name>A0AAV8VKN7_9CUCU</name>
<dbReference type="EMBL" id="JANEYG010000060">
    <property type="protein sequence ID" value="KAJ8914941.1"/>
    <property type="molecule type" value="Genomic_DNA"/>
</dbReference>
<keyword evidence="2" id="KW-0479">Metal-binding</keyword>
<evidence type="ECO:0000313" key="4">
    <source>
        <dbReference type="EMBL" id="KAJ8914941.1"/>
    </source>
</evidence>
<feature type="domain" description="DDE Tnp4" evidence="3">
    <location>
        <begin position="123"/>
        <end position="279"/>
    </location>
</feature>
<dbReference type="Proteomes" id="UP001159042">
    <property type="component" value="Unassembled WGS sequence"/>
</dbReference>
<accession>A0AAV8VKN7</accession>
<reference evidence="4 5" key="1">
    <citation type="journal article" date="2023" name="Insect Mol. Biol.">
        <title>Genome sequencing provides insights into the evolution of gene families encoding plant cell wall-degrading enzymes in longhorned beetles.</title>
        <authorList>
            <person name="Shin N.R."/>
            <person name="Okamura Y."/>
            <person name="Kirsch R."/>
            <person name="Pauchet Y."/>
        </authorList>
    </citation>
    <scope>NUCLEOTIDE SEQUENCE [LARGE SCALE GENOMIC DNA]</scope>
    <source>
        <strain evidence="4">EAD_L_NR</strain>
    </source>
</reference>
<dbReference type="Pfam" id="PF13359">
    <property type="entry name" value="DDE_Tnp_4"/>
    <property type="match status" value="1"/>
</dbReference>